<gene>
    <name evidence="2" type="ORF">GJ699_15875</name>
</gene>
<dbReference type="InterPro" id="IPR029058">
    <property type="entry name" value="AB_hydrolase_fold"/>
</dbReference>
<keyword evidence="2" id="KW-0378">Hydrolase</keyword>
<organism evidence="2 3">
    <name type="scientific">Duganella guangzhouensis</name>
    <dbReference type="NCBI Taxonomy" id="2666084"/>
    <lineage>
        <taxon>Bacteria</taxon>
        <taxon>Pseudomonadati</taxon>
        <taxon>Pseudomonadota</taxon>
        <taxon>Betaproteobacteria</taxon>
        <taxon>Burkholderiales</taxon>
        <taxon>Oxalobacteraceae</taxon>
        <taxon>Telluria group</taxon>
        <taxon>Duganella</taxon>
    </lineage>
</organism>
<name>A0A6I2L035_9BURK</name>
<dbReference type="EMBL" id="WKJK01000007">
    <property type="protein sequence ID" value="MRW91471.1"/>
    <property type="molecule type" value="Genomic_DNA"/>
</dbReference>
<sequence>MTARTEYVDVSGVRTAYRRLGRAEGTPLLLLQHFTGTMDNWDPAVVDALAARRPVILLDNAGVGASHGATPDNVDAMSAHVIAFIEALKLPQLDVLGFSLGSFIAQQIAQRRPELLRKIILVGGCPPGQGAATFHQVIAAVADKSGADVLLQLFFTPTAASQALGMEFVQRLRFGDERGPNPPQQVFNAQYQAIADWCEAPFDAAALRTIRNPVLVVQGSNDTMFPTPQSVLLFDSLPNAQLSLYPDSGHASLFQYPALFAEQANYFLN</sequence>
<reference evidence="2 3" key="1">
    <citation type="submission" date="2019-11" db="EMBL/GenBank/DDBJ databases">
        <title>Novel species isolated from a subtropical stream in China.</title>
        <authorList>
            <person name="Lu H."/>
        </authorList>
    </citation>
    <scope>NUCLEOTIDE SEQUENCE [LARGE SCALE GENOMIC DNA]</scope>
    <source>
        <strain evidence="2 3">FT80W</strain>
    </source>
</reference>
<evidence type="ECO:0000313" key="3">
    <source>
        <dbReference type="Proteomes" id="UP000433309"/>
    </source>
</evidence>
<comment type="caution">
    <text evidence="2">The sequence shown here is derived from an EMBL/GenBank/DDBJ whole genome shotgun (WGS) entry which is preliminary data.</text>
</comment>
<dbReference type="SUPFAM" id="SSF53474">
    <property type="entry name" value="alpha/beta-Hydrolases"/>
    <property type="match status" value="1"/>
</dbReference>
<evidence type="ECO:0000313" key="2">
    <source>
        <dbReference type="EMBL" id="MRW91471.1"/>
    </source>
</evidence>
<dbReference type="PRINTS" id="PR00111">
    <property type="entry name" value="ABHYDROLASE"/>
</dbReference>
<dbReference type="Gene3D" id="3.40.50.1820">
    <property type="entry name" value="alpha/beta hydrolase"/>
    <property type="match status" value="1"/>
</dbReference>
<accession>A0A6I2L035</accession>
<dbReference type="AlphaFoldDB" id="A0A6I2L035"/>
<proteinExistence type="predicted"/>
<feature type="domain" description="AB hydrolase-1" evidence="1">
    <location>
        <begin position="27"/>
        <end position="255"/>
    </location>
</feature>
<dbReference type="PANTHER" id="PTHR43433:SF5">
    <property type="entry name" value="AB HYDROLASE-1 DOMAIN-CONTAINING PROTEIN"/>
    <property type="match status" value="1"/>
</dbReference>
<dbReference type="PANTHER" id="PTHR43433">
    <property type="entry name" value="HYDROLASE, ALPHA/BETA FOLD FAMILY PROTEIN"/>
    <property type="match status" value="1"/>
</dbReference>
<dbReference type="InterPro" id="IPR000073">
    <property type="entry name" value="AB_hydrolase_1"/>
</dbReference>
<dbReference type="Proteomes" id="UP000433309">
    <property type="component" value="Unassembled WGS sequence"/>
</dbReference>
<protein>
    <submittedName>
        <fullName evidence="2">Alpha/beta fold hydrolase</fullName>
    </submittedName>
</protein>
<dbReference type="Pfam" id="PF00561">
    <property type="entry name" value="Abhydrolase_1"/>
    <property type="match status" value="1"/>
</dbReference>
<dbReference type="GO" id="GO:0016787">
    <property type="term" value="F:hydrolase activity"/>
    <property type="evidence" value="ECO:0007669"/>
    <property type="project" value="UniProtKB-KW"/>
</dbReference>
<dbReference type="RefSeq" id="WP_154377883.1">
    <property type="nucleotide sequence ID" value="NZ_WKJK01000007.1"/>
</dbReference>
<evidence type="ECO:0000259" key="1">
    <source>
        <dbReference type="Pfam" id="PF00561"/>
    </source>
</evidence>
<dbReference type="InterPro" id="IPR050471">
    <property type="entry name" value="AB_hydrolase"/>
</dbReference>
<keyword evidence="3" id="KW-1185">Reference proteome</keyword>